<name>A0A3M7T8E1_BRAPC</name>
<feature type="region of interest" description="Disordered" evidence="2">
    <location>
        <begin position="58"/>
        <end position="80"/>
    </location>
</feature>
<keyword evidence="1" id="KW-0175">Coiled coil</keyword>
<keyword evidence="4" id="KW-1185">Reference proteome</keyword>
<organism evidence="3 4">
    <name type="scientific">Brachionus plicatilis</name>
    <name type="common">Marine rotifer</name>
    <name type="synonym">Brachionus muelleri</name>
    <dbReference type="NCBI Taxonomy" id="10195"/>
    <lineage>
        <taxon>Eukaryota</taxon>
        <taxon>Metazoa</taxon>
        <taxon>Spiralia</taxon>
        <taxon>Gnathifera</taxon>
        <taxon>Rotifera</taxon>
        <taxon>Eurotatoria</taxon>
        <taxon>Monogononta</taxon>
        <taxon>Pseudotrocha</taxon>
        <taxon>Ploima</taxon>
        <taxon>Brachionidae</taxon>
        <taxon>Brachionus</taxon>
    </lineage>
</organism>
<comment type="caution">
    <text evidence="3">The sequence shown here is derived from an EMBL/GenBank/DDBJ whole genome shotgun (WGS) entry which is preliminary data.</text>
</comment>
<reference evidence="3 4" key="1">
    <citation type="journal article" date="2018" name="Sci. Rep.">
        <title>Genomic signatures of local adaptation to the degree of environmental predictability in rotifers.</title>
        <authorList>
            <person name="Franch-Gras L."/>
            <person name="Hahn C."/>
            <person name="Garcia-Roger E.M."/>
            <person name="Carmona M.J."/>
            <person name="Serra M."/>
            <person name="Gomez A."/>
        </authorList>
    </citation>
    <scope>NUCLEOTIDE SEQUENCE [LARGE SCALE GENOMIC DNA]</scope>
    <source>
        <strain evidence="3">HYR1</strain>
    </source>
</reference>
<dbReference type="Proteomes" id="UP000276133">
    <property type="component" value="Unassembled WGS sequence"/>
</dbReference>
<dbReference type="EMBL" id="REGN01000121">
    <property type="protein sequence ID" value="RNA44316.1"/>
    <property type="molecule type" value="Genomic_DNA"/>
</dbReference>
<protein>
    <submittedName>
        <fullName evidence="3">Uncharacterized protein</fullName>
    </submittedName>
</protein>
<dbReference type="AlphaFoldDB" id="A0A3M7T8E1"/>
<accession>A0A3M7T8E1</accession>
<gene>
    <name evidence="3" type="ORF">BpHYR1_009569</name>
</gene>
<evidence type="ECO:0000256" key="2">
    <source>
        <dbReference type="SAM" id="MobiDB-lite"/>
    </source>
</evidence>
<evidence type="ECO:0000256" key="1">
    <source>
        <dbReference type="SAM" id="Coils"/>
    </source>
</evidence>
<evidence type="ECO:0000313" key="4">
    <source>
        <dbReference type="Proteomes" id="UP000276133"/>
    </source>
</evidence>
<proteinExistence type="predicted"/>
<sequence>MKRLIILKRLKTHRIIKILRKDIQKKLRKRKRERKENQKNERTHLLCSRNYYKQFARHKQRPGKEGRSINRPVPGKSFKRASLSPRRLGRIASGVQRVHGVEKCQSQRDPGRTTIRVPRENCRARSAEASLFRERRSGRLADCSGLASDPANDHNNHCHNSSNDFIRAALLKSNIHKFRP</sequence>
<feature type="coiled-coil region" evidence="1">
    <location>
        <begin position="16"/>
        <end position="43"/>
    </location>
</feature>
<evidence type="ECO:0000313" key="3">
    <source>
        <dbReference type="EMBL" id="RNA44316.1"/>
    </source>
</evidence>